<protein>
    <recommendedName>
        <fullName evidence="4">Polycystin cation channel PKD1/PKD2 domain-containing protein</fullName>
    </recommendedName>
</protein>
<feature type="transmembrane region" description="Helical" evidence="1">
    <location>
        <begin position="1055"/>
        <end position="1074"/>
    </location>
</feature>
<reference evidence="2 3" key="1">
    <citation type="journal article" date="2015" name="Genome Biol. Evol.">
        <title>Comparative Genomics of a Bacterivorous Green Alga Reveals Evolutionary Causalities and Consequences of Phago-Mixotrophic Mode of Nutrition.</title>
        <authorList>
            <person name="Burns J.A."/>
            <person name="Paasch A."/>
            <person name="Narechania A."/>
            <person name="Kim E."/>
        </authorList>
    </citation>
    <scope>NUCLEOTIDE SEQUENCE [LARGE SCALE GENOMIC DNA]</scope>
    <source>
        <strain evidence="2 3">PLY_AMNH</strain>
    </source>
</reference>
<keyword evidence="1" id="KW-0472">Membrane</keyword>
<dbReference type="InterPro" id="IPR013783">
    <property type="entry name" value="Ig-like_fold"/>
</dbReference>
<keyword evidence="1" id="KW-1133">Transmembrane helix</keyword>
<comment type="caution">
    <text evidence="2">The sequence shown here is derived from an EMBL/GenBank/DDBJ whole genome shotgun (WGS) entry which is preliminary data.</text>
</comment>
<evidence type="ECO:0000313" key="2">
    <source>
        <dbReference type="EMBL" id="KAK3261495.1"/>
    </source>
</evidence>
<feature type="transmembrane region" description="Helical" evidence="1">
    <location>
        <begin position="1149"/>
        <end position="1169"/>
    </location>
</feature>
<dbReference type="InterPro" id="IPR051223">
    <property type="entry name" value="Polycystin"/>
</dbReference>
<dbReference type="PANTHER" id="PTHR10877:SF183">
    <property type="entry name" value="AT14535P-RELATED"/>
    <property type="match status" value="1"/>
</dbReference>
<gene>
    <name evidence="2" type="ORF">CYMTET_29603</name>
</gene>
<evidence type="ECO:0008006" key="4">
    <source>
        <dbReference type="Google" id="ProtNLM"/>
    </source>
</evidence>
<dbReference type="PANTHER" id="PTHR10877">
    <property type="entry name" value="POLYCYSTIN FAMILY MEMBER"/>
    <property type="match status" value="1"/>
</dbReference>
<keyword evidence="3" id="KW-1185">Reference proteome</keyword>
<dbReference type="Proteomes" id="UP001190700">
    <property type="component" value="Unassembled WGS sequence"/>
</dbReference>
<evidence type="ECO:0000313" key="3">
    <source>
        <dbReference type="Proteomes" id="UP001190700"/>
    </source>
</evidence>
<proteinExistence type="predicted"/>
<accession>A0AAE0FL30</accession>
<dbReference type="Gene3D" id="2.60.40.10">
    <property type="entry name" value="Immunoglobulins"/>
    <property type="match status" value="1"/>
</dbReference>
<keyword evidence="1" id="KW-0812">Transmembrane</keyword>
<dbReference type="EMBL" id="LGRX02016854">
    <property type="protein sequence ID" value="KAK3261495.1"/>
    <property type="molecule type" value="Genomic_DNA"/>
</dbReference>
<organism evidence="2 3">
    <name type="scientific">Cymbomonas tetramitiformis</name>
    <dbReference type="NCBI Taxonomy" id="36881"/>
    <lineage>
        <taxon>Eukaryota</taxon>
        <taxon>Viridiplantae</taxon>
        <taxon>Chlorophyta</taxon>
        <taxon>Pyramimonadophyceae</taxon>
        <taxon>Pyramimonadales</taxon>
        <taxon>Pyramimonadaceae</taxon>
        <taxon>Cymbomonas</taxon>
    </lineage>
</organism>
<sequence>MLSVAGIDAMYDSVPSVISWSVGVLTLSQVCDKGAAATDTLDGDLTARILACSPDGSSMRLDTRGVSACGVDTNVPGVYLVTFSVSNSMGLFAYATRNVTISPACPIGEMLCRNGEDCSTDGVCLQDLHGAESTADVEEPLPSLSLLSIQAVAGEYVEVKQYQEYAACTDEALAVDPGALCEPGVVAYDAEQRELTAQVIVCPPDSCLGKVKCNGHEWVNKGLQACLNTSAEVGTVFNVSFIVFSAGMPAQSVNVTRYVSIIQPCELGEELCDDRTCSDVECATRDACATPPPDVTPPTITLLRPSPVQVTYGNASAVAELLPCVPQTTEDPNPPCIATAQDDASGDVSATLIATQDTACEGCSSSGCVLERAHQCFPGTYGFVYEAADAEGNRGVVRLLVTVREAAVVDSATILSTGTEDAAEAQAQATRLLDASSSEAEAFSTGMADLLNSVASTHGALFTPYDIRITGAAVQLDGQEQDELTLMVSFTTFVAVEGEAGGAEGRRLLQESGGSPLTLRTDDVAGIITTSAQDGKMSLFLEEAGAAANASLGSVQGLAKEVESAPLSPEVDEKLAYEASIQAEVEALQEAGTLMSTSLQGTRESIAAENVDGAEWEARSTETWVEGQQGDFANMDALLVRIAELKARYEFLGSAAELVQDGAVSAAVALQEAAESFNNITDVFQEIAEFRSEAQAQAAADFEVDLSVYEPPPDLAGITHLAHSPRSHVSSPIPAGMRSGHPHSGCGGPVRATAEALRYNFIVPGPYAQNLSNGRWQMLVEEGATNWNIPTTPENTPPRYLGLRRNLIVGGLMCQAWRGEEFPPQPCSERFDNIGAPCFTHPAAPGYYGHDPVLSPVSSLFSPNLQSDKGKYYDISPGSDMVNVHGHPLPFAPRSLSSSGTKASWGYPFYVDTRVGERRAEELYTFLKEGPVVDETTSHVEVSLMTWNSHSQYWAVMRLMWERPQRGEWEVSSKTLAMRVVYWSWATWPDTVWLLLHVTWALIAIAAVFHELHKLLPDWDDVYDISSCFYSFKHNLFTCLEGGIEGVLYLFKTSVGAMVIFVFVLYHVLMLFAVDIDKSYAVYHNLNAAANFFLSARTTPASESLGGVEGGITAAASDYAWALPEDNDGLVAYIEKFNLVEWMGSLDRWVALLQAAWVFFAMAHLLVVMRGQGTLTVIVDATWSSLITQLNLIPFYVCLLSYAVVFNLCMGPKHEAFTTLNKSLMKMSLFAYVGDFDQNDWNMHEAWESKALEYTGEKIFSLTFLCLYYFMLSQLQFALVLDAACLGWAEAPPDISEKTIHKELLKIAQRCALRRFGRWPSVDHLIWLLRILHLQDQKTEDRRFQYSSKQSMFQILKRFSVLLKEQESAPRHIDVGGRDLALEELAAILQHRAESCAMRRQKTLMQRATRGVKAQPRG</sequence>
<evidence type="ECO:0000256" key="1">
    <source>
        <dbReference type="SAM" id="Phobius"/>
    </source>
</evidence>
<feature type="transmembrane region" description="Helical" evidence="1">
    <location>
        <begin position="1190"/>
        <end position="1208"/>
    </location>
</feature>
<name>A0AAE0FL30_9CHLO</name>